<evidence type="ECO:0000313" key="2">
    <source>
        <dbReference type="EMBL" id="MFC7337720.1"/>
    </source>
</evidence>
<proteinExistence type="predicted"/>
<evidence type="ECO:0000256" key="1">
    <source>
        <dbReference type="SAM" id="MobiDB-lite"/>
    </source>
</evidence>
<evidence type="ECO:0000313" key="3">
    <source>
        <dbReference type="Proteomes" id="UP001596472"/>
    </source>
</evidence>
<dbReference type="Proteomes" id="UP001596472">
    <property type="component" value="Unassembled WGS sequence"/>
</dbReference>
<protein>
    <submittedName>
        <fullName evidence="2">Uncharacterized protein</fullName>
    </submittedName>
</protein>
<keyword evidence="3" id="KW-1185">Reference proteome</keyword>
<accession>A0ABW2L835</accession>
<name>A0ABW2L835_9BACT</name>
<comment type="caution">
    <text evidence="2">The sequence shown here is derived from an EMBL/GenBank/DDBJ whole genome shotgun (WGS) entry which is preliminary data.</text>
</comment>
<organism evidence="2 3">
    <name type="scientific">Haloferula chungangensis</name>
    <dbReference type="NCBI Taxonomy" id="1048331"/>
    <lineage>
        <taxon>Bacteria</taxon>
        <taxon>Pseudomonadati</taxon>
        <taxon>Verrucomicrobiota</taxon>
        <taxon>Verrucomicrobiia</taxon>
        <taxon>Verrucomicrobiales</taxon>
        <taxon>Verrucomicrobiaceae</taxon>
        <taxon>Haloferula</taxon>
    </lineage>
</organism>
<reference evidence="3" key="1">
    <citation type="journal article" date="2019" name="Int. J. Syst. Evol. Microbiol.">
        <title>The Global Catalogue of Microorganisms (GCM) 10K type strain sequencing project: providing services to taxonomists for standard genome sequencing and annotation.</title>
        <authorList>
            <consortium name="The Broad Institute Genomics Platform"/>
            <consortium name="The Broad Institute Genome Sequencing Center for Infectious Disease"/>
            <person name="Wu L."/>
            <person name="Ma J."/>
        </authorList>
    </citation>
    <scope>NUCLEOTIDE SEQUENCE [LARGE SCALE GENOMIC DNA]</scope>
    <source>
        <strain evidence="3">CGMCC 4.1467</strain>
    </source>
</reference>
<dbReference type="EMBL" id="JBHTBS010000004">
    <property type="protein sequence ID" value="MFC7337720.1"/>
    <property type="molecule type" value="Genomic_DNA"/>
</dbReference>
<sequence>MKREMRKEDARRLAAGEVTPEQLQEENSIFSKDAKMRIHDLVGYVTRTYLPK</sequence>
<gene>
    <name evidence="2" type="ORF">ACFQY0_11070</name>
</gene>
<feature type="region of interest" description="Disordered" evidence="1">
    <location>
        <begin position="1"/>
        <end position="24"/>
    </location>
</feature>
<feature type="compositionally biased region" description="Basic and acidic residues" evidence="1">
    <location>
        <begin position="1"/>
        <end position="14"/>
    </location>
</feature>